<keyword evidence="2" id="KW-1185">Reference proteome</keyword>
<proteinExistence type="predicted"/>
<accession>A0AAN7SW42</accession>
<dbReference type="AlphaFoldDB" id="A0AAN7SW42"/>
<dbReference type="EMBL" id="JAVRRJ010000007">
    <property type="protein sequence ID" value="KAK5082730.1"/>
    <property type="molecule type" value="Genomic_DNA"/>
</dbReference>
<gene>
    <name evidence="1" type="ORF">LTR05_006610</name>
</gene>
<reference evidence="1 2" key="1">
    <citation type="submission" date="2023-08" db="EMBL/GenBank/DDBJ databases">
        <title>Black Yeasts Isolated from many extreme environments.</title>
        <authorList>
            <person name="Coleine C."/>
            <person name="Stajich J.E."/>
            <person name="Selbmann L."/>
        </authorList>
    </citation>
    <scope>NUCLEOTIDE SEQUENCE [LARGE SCALE GENOMIC DNA]</scope>
    <source>
        <strain evidence="1 2">CCFEE 5910</strain>
    </source>
</reference>
<organism evidence="1 2">
    <name type="scientific">Lithohypha guttulata</name>
    <dbReference type="NCBI Taxonomy" id="1690604"/>
    <lineage>
        <taxon>Eukaryota</taxon>
        <taxon>Fungi</taxon>
        <taxon>Dikarya</taxon>
        <taxon>Ascomycota</taxon>
        <taxon>Pezizomycotina</taxon>
        <taxon>Eurotiomycetes</taxon>
        <taxon>Chaetothyriomycetidae</taxon>
        <taxon>Chaetothyriales</taxon>
        <taxon>Trichomeriaceae</taxon>
        <taxon>Lithohypha</taxon>
    </lineage>
</organism>
<protein>
    <submittedName>
        <fullName evidence="1">Uncharacterized protein</fullName>
    </submittedName>
</protein>
<evidence type="ECO:0000313" key="1">
    <source>
        <dbReference type="EMBL" id="KAK5082730.1"/>
    </source>
</evidence>
<comment type="caution">
    <text evidence="1">The sequence shown here is derived from an EMBL/GenBank/DDBJ whole genome shotgun (WGS) entry which is preliminary data.</text>
</comment>
<dbReference type="Proteomes" id="UP001309876">
    <property type="component" value="Unassembled WGS sequence"/>
</dbReference>
<evidence type="ECO:0000313" key="2">
    <source>
        <dbReference type="Proteomes" id="UP001309876"/>
    </source>
</evidence>
<sequence>MPTVCSQSMAAVWPNTNFVLPRTNFVATDDDTVRSPIAFATPNNTTTIDMHVFSFITTALSLATIAAADCFADNDWNVNLIVKGASASYWAAVKQDGSFTDLWNAQCLNMLSRECEPCKDLMVMKVGLPAEMAPCAMTSPKMRRDDDGEVDVWDVDDLEATQLAGVETRQLAAMQEIVLDPARKISSLTCKRVV</sequence>
<name>A0AAN7SW42_9EURO</name>